<evidence type="ECO:0000256" key="9">
    <source>
        <dbReference type="ARBA" id="ARBA00023288"/>
    </source>
</evidence>
<dbReference type="CDD" id="cd10719">
    <property type="entry name" value="DnaJ_zf"/>
    <property type="match status" value="1"/>
</dbReference>
<dbReference type="GO" id="GO:0005524">
    <property type="term" value="F:ATP binding"/>
    <property type="evidence" value="ECO:0007669"/>
    <property type="project" value="InterPro"/>
</dbReference>
<dbReference type="InterPro" id="IPR001305">
    <property type="entry name" value="HSP_DnaJ_Cys-rich_dom"/>
</dbReference>
<dbReference type="InterPro" id="IPR036410">
    <property type="entry name" value="HSP_DnaJ_Cys-rich_dom_sf"/>
</dbReference>
<dbReference type="EMBL" id="MH481790">
    <property type="protein sequence ID" value="QCY50086.1"/>
    <property type="molecule type" value="mRNA"/>
</dbReference>
<dbReference type="GO" id="GO:0016020">
    <property type="term" value="C:membrane"/>
    <property type="evidence" value="ECO:0007669"/>
    <property type="project" value="UniProtKB-SubCell"/>
</dbReference>
<evidence type="ECO:0000259" key="13">
    <source>
        <dbReference type="PROSITE" id="PS51188"/>
    </source>
</evidence>
<dbReference type="PROSITE" id="PS50076">
    <property type="entry name" value="DNAJ_2"/>
    <property type="match status" value="1"/>
</dbReference>
<dbReference type="Gene3D" id="2.60.260.20">
    <property type="entry name" value="Urease metallochaperone UreE, N-terminal domain"/>
    <property type="match status" value="2"/>
</dbReference>
<dbReference type="InterPro" id="IPR018253">
    <property type="entry name" value="DnaJ_domain_CS"/>
</dbReference>
<feature type="region of interest" description="Disordered" evidence="11">
    <location>
        <begin position="379"/>
        <end position="411"/>
    </location>
</feature>
<dbReference type="CDD" id="cd10747">
    <property type="entry name" value="DnaJ_C"/>
    <property type="match status" value="1"/>
</dbReference>
<dbReference type="GO" id="GO:0008270">
    <property type="term" value="F:zinc ion binding"/>
    <property type="evidence" value="ECO:0007669"/>
    <property type="project" value="UniProtKB-KW"/>
</dbReference>
<dbReference type="PROSITE" id="PS00636">
    <property type="entry name" value="DNAJ_1"/>
    <property type="match status" value="1"/>
</dbReference>
<dbReference type="SUPFAM" id="SSF57938">
    <property type="entry name" value="DnaJ/Hsp40 cysteine-rich domain"/>
    <property type="match status" value="1"/>
</dbReference>
<dbReference type="FunFam" id="1.10.287.110:FF:000014">
    <property type="entry name" value="dnaJ homolog subfamily A member 1"/>
    <property type="match status" value="1"/>
</dbReference>
<feature type="zinc finger region" description="CR-type" evidence="10">
    <location>
        <begin position="123"/>
        <end position="207"/>
    </location>
</feature>
<dbReference type="Gene3D" id="2.10.230.10">
    <property type="entry name" value="Heat shock protein DnaJ, cysteine-rich domain"/>
    <property type="match status" value="1"/>
</dbReference>
<keyword evidence="3" id="KW-0597">Phosphoprotein</keyword>
<evidence type="ECO:0000256" key="6">
    <source>
        <dbReference type="ARBA" id="ARBA00022771"/>
    </source>
</evidence>
<dbReference type="InterPro" id="IPR036869">
    <property type="entry name" value="J_dom_sf"/>
</dbReference>
<dbReference type="InterPro" id="IPR002939">
    <property type="entry name" value="DnaJ_C"/>
</dbReference>
<dbReference type="Pfam" id="PF00684">
    <property type="entry name" value="DnaJ_CXXCXGXG"/>
    <property type="match status" value="1"/>
</dbReference>
<dbReference type="InterPro" id="IPR044713">
    <property type="entry name" value="DNJA1/2-like"/>
</dbReference>
<name>A0A6M2VIM4_STIJA</name>
<keyword evidence="9" id="KW-0449">Lipoprotein</keyword>
<evidence type="ECO:0000256" key="7">
    <source>
        <dbReference type="ARBA" id="ARBA00022833"/>
    </source>
</evidence>
<keyword evidence="7 10" id="KW-0862">Zinc</keyword>
<dbReference type="PROSITE" id="PS51188">
    <property type="entry name" value="ZF_CR"/>
    <property type="match status" value="1"/>
</dbReference>
<comment type="subcellular location">
    <subcellularLocation>
        <location evidence="1">Membrane</location>
        <topology evidence="1">Lipid-anchor</topology>
    </subcellularLocation>
</comment>
<dbReference type="SMART" id="SM00271">
    <property type="entry name" value="DnaJ"/>
    <property type="match status" value="1"/>
</dbReference>
<evidence type="ECO:0000256" key="4">
    <source>
        <dbReference type="ARBA" id="ARBA00022723"/>
    </source>
</evidence>
<dbReference type="AlphaFoldDB" id="A0A6M2VIM4"/>
<dbReference type="PANTHER" id="PTHR43888">
    <property type="entry name" value="DNAJ-LIKE-2, ISOFORM A-RELATED"/>
    <property type="match status" value="1"/>
</dbReference>
<reference evidence="14" key="1">
    <citation type="submission" date="2018-06" db="EMBL/GenBank/DDBJ databases">
        <title>Identification and characterization of DnaJ in sea cucumber.</title>
        <authorList>
            <person name="Gao L."/>
            <person name="He C."/>
        </authorList>
    </citation>
    <scope>NUCLEOTIDE SEQUENCE</scope>
</reference>
<evidence type="ECO:0000256" key="8">
    <source>
        <dbReference type="ARBA" id="ARBA00023136"/>
    </source>
</evidence>
<dbReference type="CDD" id="cd06257">
    <property type="entry name" value="DnaJ"/>
    <property type="match status" value="1"/>
</dbReference>
<dbReference type="InterPro" id="IPR001623">
    <property type="entry name" value="DnaJ_domain"/>
</dbReference>
<dbReference type="InterPro" id="IPR008971">
    <property type="entry name" value="HSP40/DnaJ_pept-bd"/>
</dbReference>
<keyword evidence="6 10" id="KW-0863">Zinc-finger</keyword>
<dbReference type="HAMAP" id="MF_01152">
    <property type="entry name" value="DnaJ"/>
    <property type="match status" value="1"/>
</dbReference>
<organism evidence="14">
    <name type="scientific">Stichopus japonicus</name>
    <name type="common">Sea cucumber</name>
    <dbReference type="NCBI Taxonomy" id="307972"/>
    <lineage>
        <taxon>Eukaryota</taxon>
        <taxon>Metazoa</taxon>
        <taxon>Echinodermata</taxon>
        <taxon>Eleutherozoa</taxon>
        <taxon>Echinozoa</taxon>
        <taxon>Holothuroidea</taxon>
        <taxon>Aspidochirotacea</taxon>
        <taxon>Aspidochirotida</taxon>
        <taxon>Stichopodidae</taxon>
        <taxon>Apostichopus</taxon>
    </lineage>
</organism>
<dbReference type="FunFam" id="2.10.230.10:FF:000005">
    <property type="entry name" value="DnaJ homolog subfamily A member 1"/>
    <property type="match status" value="1"/>
</dbReference>
<evidence type="ECO:0000256" key="5">
    <source>
        <dbReference type="ARBA" id="ARBA00022737"/>
    </source>
</evidence>
<dbReference type="GO" id="GO:0006457">
    <property type="term" value="P:protein folding"/>
    <property type="evidence" value="ECO:0007669"/>
    <property type="project" value="InterPro"/>
</dbReference>
<keyword evidence="4 10" id="KW-0479">Metal-binding</keyword>
<proteinExistence type="evidence at transcript level"/>
<dbReference type="PRINTS" id="PR00625">
    <property type="entry name" value="JDOMAIN"/>
</dbReference>
<dbReference type="SUPFAM" id="SSF46565">
    <property type="entry name" value="Chaperone J-domain"/>
    <property type="match status" value="1"/>
</dbReference>
<evidence type="ECO:0000256" key="1">
    <source>
        <dbReference type="ARBA" id="ARBA00004635"/>
    </source>
</evidence>
<dbReference type="GO" id="GO:0030544">
    <property type="term" value="F:Hsp70 protein binding"/>
    <property type="evidence" value="ECO:0007669"/>
    <property type="project" value="InterPro"/>
</dbReference>
<dbReference type="Gene3D" id="1.10.287.110">
    <property type="entry name" value="DnaJ domain"/>
    <property type="match status" value="1"/>
</dbReference>
<evidence type="ECO:0000259" key="12">
    <source>
        <dbReference type="PROSITE" id="PS50076"/>
    </source>
</evidence>
<dbReference type="GO" id="GO:0009408">
    <property type="term" value="P:response to heat"/>
    <property type="evidence" value="ECO:0007669"/>
    <property type="project" value="InterPro"/>
</dbReference>
<keyword evidence="5" id="KW-0677">Repeat</keyword>
<dbReference type="Pfam" id="PF01556">
    <property type="entry name" value="DnaJ_C"/>
    <property type="match status" value="1"/>
</dbReference>
<evidence type="ECO:0000256" key="11">
    <source>
        <dbReference type="SAM" id="MobiDB-lite"/>
    </source>
</evidence>
<feature type="domain" description="J" evidence="12">
    <location>
        <begin position="8"/>
        <end position="70"/>
    </location>
</feature>
<protein>
    <submittedName>
        <fullName evidence="14">DNAJA1A</fullName>
    </submittedName>
</protein>
<feature type="domain" description="CR-type" evidence="13">
    <location>
        <begin position="123"/>
        <end position="207"/>
    </location>
</feature>
<evidence type="ECO:0000256" key="10">
    <source>
        <dbReference type="PROSITE-ProRule" id="PRU00546"/>
    </source>
</evidence>
<dbReference type="SUPFAM" id="SSF49493">
    <property type="entry name" value="HSP40/DnaJ peptide-binding domain"/>
    <property type="match status" value="2"/>
</dbReference>
<dbReference type="GO" id="GO:0051082">
    <property type="term" value="F:unfolded protein binding"/>
    <property type="evidence" value="ECO:0007669"/>
    <property type="project" value="InterPro"/>
</dbReference>
<dbReference type="Pfam" id="PF00226">
    <property type="entry name" value="DnaJ"/>
    <property type="match status" value="1"/>
</dbReference>
<sequence>MNIVKETKFYDVLGVTPNATEQELKKAYRKMAMKYHPDKNPDEPEKFKEISHVYEVLSDKKKRALYDKGGEQAIKEDGSGGGGFHNPMDIFDMFFGSQRHSRKRRCKDVVHQLSVSLEELYNGAVRKLSLQKNVICEKCDGRGGRTGAVELCMTCRGTGVQLHIRQIGLGMVQQIQSVCSACRGQGERISQKDKCRTCHGNKLLRVRKILEIHIEKGMADGEKITFDGEGDQDTGLEAGDVIIILDEKSHNVFQRRGNDLIMKMKLELVESLCGFEKPVHTLDSRELLVQTVPGEIIKHDEIRVVSNEGMPIRKDTLSRGRLIIHFEVVFPISHSLQHDKIAVLESVLPEREECMISDEAEEVLLEDYSRRHEQKNYYHNHSHGGFGQDNGMDLDDDDDDVSSRGVQCQSH</sequence>
<evidence type="ECO:0000256" key="3">
    <source>
        <dbReference type="ARBA" id="ARBA00022553"/>
    </source>
</evidence>
<evidence type="ECO:0000313" key="14">
    <source>
        <dbReference type="EMBL" id="QCY50086.1"/>
    </source>
</evidence>
<keyword evidence="2" id="KW-0488">Methylation</keyword>
<dbReference type="InterPro" id="IPR012724">
    <property type="entry name" value="DnaJ"/>
</dbReference>
<keyword evidence="8" id="KW-0472">Membrane</keyword>
<dbReference type="FunFam" id="2.60.260.20:FF:000003">
    <property type="entry name" value="DnaJ subfamily A member 2"/>
    <property type="match status" value="1"/>
</dbReference>
<evidence type="ECO:0000256" key="2">
    <source>
        <dbReference type="ARBA" id="ARBA00022481"/>
    </source>
</evidence>
<accession>A0A6M2VIM4</accession>